<evidence type="ECO:0000313" key="8">
    <source>
        <dbReference type="EMBL" id="KKN64433.1"/>
    </source>
</evidence>
<keyword evidence="3" id="KW-0479">Metal-binding</keyword>
<dbReference type="NCBIfam" id="TIGR04085">
    <property type="entry name" value="rSAM_more_4Fe4S"/>
    <property type="match status" value="1"/>
</dbReference>
<name>A0A0F9VF65_9ZZZZ</name>
<dbReference type="EMBL" id="LAZR01000555">
    <property type="protein sequence ID" value="KKN64433.1"/>
    <property type="molecule type" value="Genomic_DNA"/>
</dbReference>
<evidence type="ECO:0000256" key="4">
    <source>
        <dbReference type="ARBA" id="ARBA00023004"/>
    </source>
</evidence>
<dbReference type="SFLD" id="SFLDS00029">
    <property type="entry name" value="Radical_SAM"/>
    <property type="match status" value="1"/>
</dbReference>
<evidence type="ECO:0000259" key="7">
    <source>
        <dbReference type="PROSITE" id="PS51918"/>
    </source>
</evidence>
<dbReference type="GO" id="GO:0051536">
    <property type="term" value="F:iron-sulfur cluster binding"/>
    <property type="evidence" value="ECO:0007669"/>
    <property type="project" value="UniProtKB-KW"/>
</dbReference>
<dbReference type="PANTHER" id="PTHR43273:SF3">
    <property type="entry name" value="ANAEROBIC SULFATASE-MATURATING ENZYME HOMOLOG ASLB-RELATED"/>
    <property type="match status" value="1"/>
</dbReference>
<reference evidence="8" key="1">
    <citation type="journal article" date="2015" name="Nature">
        <title>Complex archaea that bridge the gap between prokaryotes and eukaryotes.</title>
        <authorList>
            <person name="Spang A."/>
            <person name="Saw J.H."/>
            <person name="Jorgensen S.L."/>
            <person name="Zaremba-Niedzwiedzka K."/>
            <person name="Martijn J."/>
            <person name="Lind A.E."/>
            <person name="van Eijk R."/>
            <person name="Schleper C."/>
            <person name="Guy L."/>
            <person name="Ettema T.J."/>
        </authorList>
    </citation>
    <scope>NUCLEOTIDE SEQUENCE</scope>
</reference>
<sequence>MVSEIKEVIEKVCISPNSVCNFACRYCYFYNPENPIIPQKNLTETEIKTILDKIHDYTVKFNLKKKIKIIFVGSGEPLLSWKEISLAIEEFRNEGKHDKVKFYMVTNGSLLSDEIVKKMKKLALIPSVSLDGPAMIHDKNRFFSNGNPTFDAVMKGIKILRRNNIRIIINPTITRELIDNIDIFFKFIGKERFDKVIFGRMIDVPSFYPPISYDNYYKILEVIYNLQRKYNLKDIEIGNIEAFRKAVKGEPERVCTLIGSGCGAGTSNLIYLQREVYPCGRMFNDKNWLLGEFDQDLEFFQEKMMKKLEKYEIECKDCDLRKVCVRDCILDTFSYLYNCQARKEFLRFMINELEK</sequence>
<keyword evidence="2" id="KW-0949">S-adenosyl-L-methionine</keyword>
<evidence type="ECO:0000256" key="6">
    <source>
        <dbReference type="ARBA" id="ARBA00023601"/>
    </source>
</evidence>
<evidence type="ECO:0000256" key="3">
    <source>
        <dbReference type="ARBA" id="ARBA00022723"/>
    </source>
</evidence>
<dbReference type="AlphaFoldDB" id="A0A0F9VF65"/>
<dbReference type="InterPro" id="IPR013785">
    <property type="entry name" value="Aldolase_TIM"/>
</dbReference>
<comment type="cofactor">
    <cofactor evidence="1">
        <name>[4Fe-4S] cluster</name>
        <dbReference type="ChEBI" id="CHEBI:49883"/>
    </cofactor>
</comment>
<protein>
    <recommendedName>
        <fullName evidence="7">Radical SAM core domain-containing protein</fullName>
    </recommendedName>
</protein>
<proteinExistence type="inferred from homology"/>
<comment type="caution">
    <text evidence="8">The sequence shown here is derived from an EMBL/GenBank/DDBJ whole genome shotgun (WGS) entry which is preliminary data.</text>
</comment>
<dbReference type="SFLD" id="SFLDG01386">
    <property type="entry name" value="main_SPASM_domain-containing"/>
    <property type="match status" value="1"/>
</dbReference>
<evidence type="ECO:0000256" key="5">
    <source>
        <dbReference type="ARBA" id="ARBA00023014"/>
    </source>
</evidence>
<dbReference type="SFLD" id="SFLDG01384">
    <property type="entry name" value="thioether_bond_formation_requi"/>
    <property type="match status" value="1"/>
</dbReference>
<dbReference type="InterPro" id="IPR007197">
    <property type="entry name" value="rSAM"/>
</dbReference>
<dbReference type="Pfam" id="PF04055">
    <property type="entry name" value="Radical_SAM"/>
    <property type="match status" value="1"/>
</dbReference>
<dbReference type="InterPro" id="IPR023885">
    <property type="entry name" value="4Fe4S-binding_SPASM_dom"/>
</dbReference>
<accession>A0A0F9VF65</accession>
<dbReference type="PROSITE" id="PS51918">
    <property type="entry name" value="RADICAL_SAM"/>
    <property type="match status" value="1"/>
</dbReference>
<dbReference type="Gene3D" id="3.20.20.70">
    <property type="entry name" value="Aldolase class I"/>
    <property type="match status" value="1"/>
</dbReference>
<dbReference type="PANTHER" id="PTHR43273">
    <property type="entry name" value="ANAEROBIC SULFATASE-MATURATING ENZYME HOMOLOG ASLB-RELATED"/>
    <property type="match status" value="1"/>
</dbReference>
<dbReference type="SFLD" id="SFLDG01067">
    <property type="entry name" value="SPASM/twitch_domain_containing"/>
    <property type="match status" value="1"/>
</dbReference>
<comment type="similarity">
    <text evidence="6">Belongs to the radical SAM superfamily. Anaerobic sulfatase-maturating enzyme family.</text>
</comment>
<keyword evidence="5" id="KW-0411">Iron-sulfur</keyword>
<organism evidence="8">
    <name type="scientific">marine sediment metagenome</name>
    <dbReference type="NCBI Taxonomy" id="412755"/>
    <lineage>
        <taxon>unclassified sequences</taxon>
        <taxon>metagenomes</taxon>
        <taxon>ecological metagenomes</taxon>
    </lineage>
</organism>
<dbReference type="GO" id="GO:0046872">
    <property type="term" value="F:metal ion binding"/>
    <property type="evidence" value="ECO:0007669"/>
    <property type="project" value="UniProtKB-KW"/>
</dbReference>
<feature type="domain" description="Radical SAM core" evidence="7">
    <location>
        <begin position="6"/>
        <end position="233"/>
    </location>
</feature>
<keyword evidence="4" id="KW-0408">Iron</keyword>
<evidence type="ECO:0000256" key="1">
    <source>
        <dbReference type="ARBA" id="ARBA00001966"/>
    </source>
</evidence>
<dbReference type="InterPro" id="IPR058240">
    <property type="entry name" value="rSAM_sf"/>
</dbReference>
<dbReference type="InterPro" id="IPR023867">
    <property type="entry name" value="Sulphatase_maturase_rSAM"/>
</dbReference>
<dbReference type="SUPFAM" id="SSF102114">
    <property type="entry name" value="Radical SAM enzymes"/>
    <property type="match status" value="1"/>
</dbReference>
<evidence type="ECO:0000256" key="2">
    <source>
        <dbReference type="ARBA" id="ARBA00022691"/>
    </source>
</evidence>
<gene>
    <name evidence="8" type="ORF">LCGC14_0491760</name>
</gene>
<dbReference type="GO" id="GO:0016491">
    <property type="term" value="F:oxidoreductase activity"/>
    <property type="evidence" value="ECO:0007669"/>
    <property type="project" value="InterPro"/>
</dbReference>
<dbReference type="CDD" id="cd01335">
    <property type="entry name" value="Radical_SAM"/>
    <property type="match status" value="1"/>
</dbReference>